<keyword evidence="2" id="KW-1185">Reference proteome</keyword>
<reference evidence="1 2" key="1">
    <citation type="submission" date="2016-08" db="EMBL/GenBank/DDBJ databases">
        <authorList>
            <consortium name="Lentinula edodes genome sequencing consortium"/>
            <person name="Sakamoto Y."/>
            <person name="Nakade K."/>
            <person name="Sato S."/>
            <person name="Yoshida Y."/>
            <person name="Miyazaki K."/>
            <person name="Natsume S."/>
            <person name="Konno N."/>
        </authorList>
    </citation>
    <scope>NUCLEOTIDE SEQUENCE [LARGE SCALE GENOMIC DNA]</scope>
    <source>
        <strain evidence="1 2">NBRC 111202</strain>
    </source>
</reference>
<name>A0A1Q3E9L4_LENED</name>
<dbReference type="InterPro" id="IPR052999">
    <property type="entry name" value="PTS1_Protein"/>
</dbReference>
<dbReference type="EMBL" id="BDGU01000163">
    <property type="protein sequence ID" value="GAW03896.1"/>
    <property type="molecule type" value="Genomic_DNA"/>
</dbReference>
<evidence type="ECO:0000313" key="2">
    <source>
        <dbReference type="Proteomes" id="UP000188533"/>
    </source>
</evidence>
<dbReference type="SUPFAM" id="SSF69118">
    <property type="entry name" value="AhpD-like"/>
    <property type="match status" value="1"/>
</dbReference>
<proteinExistence type="predicted"/>
<dbReference type="InterPro" id="IPR029032">
    <property type="entry name" value="AhpD-like"/>
</dbReference>
<dbReference type="STRING" id="5353.A0A1Q3E9L4"/>
<dbReference type="PANTHER" id="PTHR28180:SF2">
    <property type="entry name" value="PEROXISOMAL PROTEIN 2"/>
    <property type="match status" value="1"/>
</dbReference>
<gene>
    <name evidence="1" type="ORF">LENED_005650</name>
</gene>
<evidence type="ECO:0000313" key="1">
    <source>
        <dbReference type="EMBL" id="GAW03896.1"/>
    </source>
</evidence>
<comment type="caution">
    <text evidence="1">The sequence shown here is derived from an EMBL/GenBank/DDBJ whole genome shotgun (WGS) entry which is preliminary data.</text>
</comment>
<dbReference type="AlphaFoldDB" id="A0A1Q3E9L4"/>
<sequence>MPFNTNATFLSHLKSIYPSTGIGNASNPWYIVAAVAFSASNEPQAVPEVFNYSLAEAGQEHEERLLLARKFRDALFKAGLTSGYSKTINSLAALHEVMPPELRDTTMLRDKTTSIQDHERNGRTFFRETYGDTADSVQTLLDTIYPDMGYFSNTIGYGYTYGFTDILSPLETSYVLVASLIASDTPRQINWHLDGARRNGATLEEVKAVRQIAIEAASAAGVKWKDVVPEVKDS</sequence>
<reference evidence="1 2" key="2">
    <citation type="submission" date="2017-02" db="EMBL/GenBank/DDBJ databases">
        <title>A genome survey and senescence transcriptome analysis in Lentinula edodes.</title>
        <authorList>
            <person name="Sakamoto Y."/>
            <person name="Nakade K."/>
            <person name="Sato S."/>
            <person name="Yoshida Y."/>
            <person name="Miyazaki K."/>
            <person name="Natsume S."/>
            <person name="Konno N."/>
        </authorList>
    </citation>
    <scope>NUCLEOTIDE SEQUENCE [LARGE SCALE GENOMIC DNA]</scope>
    <source>
        <strain evidence="1 2">NBRC 111202</strain>
    </source>
</reference>
<dbReference type="Gene3D" id="1.20.1290.10">
    <property type="entry name" value="AhpD-like"/>
    <property type="match status" value="1"/>
</dbReference>
<protein>
    <submittedName>
        <fullName evidence="1">Carboxymuconolactone decarboxylase</fullName>
    </submittedName>
</protein>
<dbReference type="PANTHER" id="PTHR28180">
    <property type="entry name" value="CONSERVED MITOCHONDRIAL PROTEIN-RELATED"/>
    <property type="match status" value="1"/>
</dbReference>
<dbReference type="Proteomes" id="UP000188533">
    <property type="component" value="Unassembled WGS sequence"/>
</dbReference>
<organism evidence="1 2">
    <name type="scientific">Lentinula edodes</name>
    <name type="common">Shiitake mushroom</name>
    <name type="synonym">Lentinus edodes</name>
    <dbReference type="NCBI Taxonomy" id="5353"/>
    <lineage>
        <taxon>Eukaryota</taxon>
        <taxon>Fungi</taxon>
        <taxon>Dikarya</taxon>
        <taxon>Basidiomycota</taxon>
        <taxon>Agaricomycotina</taxon>
        <taxon>Agaricomycetes</taxon>
        <taxon>Agaricomycetidae</taxon>
        <taxon>Agaricales</taxon>
        <taxon>Marasmiineae</taxon>
        <taxon>Omphalotaceae</taxon>
        <taxon>Lentinula</taxon>
    </lineage>
</organism>
<accession>A0A1Q3E9L4</accession>